<keyword evidence="2" id="KW-0472">Membrane</keyword>
<reference evidence="3" key="1">
    <citation type="journal article" date="2020" name="Stud. Mycol.">
        <title>101 Dothideomycetes genomes: a test case for predicting lifestyles and emergence of pathogens.</title>
        <authorList>
            <person name="Haridas S."/>
            <person name="Albert R."/>
            <person name="Binder M."/>
            <person name="Bloem J."/>
            <person name="Labutti K."/>
            <person name="Salamov A."/>
            <person name="Andreopoulos B."/>
            <person name="Baker S."/>
            <person name="Barry K."/>
            <person name="Bills G."/>
            <person name="Bluhm B."/>
            <person name="Cannon C."/>
            <person name="Castanera R."/>
            <person name="Culley D."/>
            <person name="Daum C."/>
            <person name="Ezra D."/>
            <person name="Gonzalez J."/>
            <person name="Henrissat B."/>
            <person name="Kuo A."/>
            <person name="Liang C."/>
            <person name="Lipzen A."/>
            <person name="Lutzoni F."/>
            <person name="Magnuson J."/>
            <person name="Mondo S."/>
            <person name="Nolan M."/>
            <person name="Ohm R."/>
            <person name="Pangilinan J."/>
            <person name="Park H.-J."/>
            <person name="Ramirez L."/>
            <person name="Alfaro M."/>
            <person name="Sun H."/>
            <person name="Tritt A."/>
            <person name="Yoshinaga Y."/>
            <person name="Zwiers L.-H."/>
            <person name="Turgeon B."/>
            <person name="Goodwin S."/>
            <person name="Spatafora J."/>
            <person name="Crous P."/>
            <person name="Grigoriev I."/>
        </authorList>
    </citation>
    <scope>NUCLEOTIDE SEQUENCE</scope>
    <source>
        <strain evidence="3">CBS 279.74</strain>
    </source>
</reference>
<feature type="transmembrane region" description="Helical" evidence="2">
    <location>
        <begin position="97"/>
        <end position="119"/>
    </location>
</feature>
<evidence type="ECO:0000313" key="3">
    <source>
        <dbReference type="EMBL" id="KAF2702944.1"/>
    </source>
</evidence>
<keyword evidence="4" id="KW-1185">Reference proteome</keyword>
<proteinExistence type="predicted"/>
<feature type="transmembrane region" description="Helical" evidence="2">
    <location>
        <begin position="235"/>
        <end position="257"/>
    </location>
</feature>
<feature type="compositionally biased region" description="Low complexity" evidence="1">
    <location>
        <begin position="62"/>
        <end position="72"/>
    </location>
</feature>
<feature type="transmembrane region" description="Helical" evidence="2">
    <location>
        <begin position="131"/>
        <end position="156"/>
    </location>
</feature>
<dbReference type="AlphaFoldDB" id="A0A6G1JQN5"/>
<sequence>MESTKATTGGGALPITAATVTTQTETRTVDNTTTATTTPPPTSTSQTQATAPQPEPEPQPQPEIQTQTQATTAQTLGYREKLDAGEENWKWKLGLRVALVVVVIIGTGCVGGAMVQIVQPSESYWMSYDLWLLWPALITFGVSFIWCLICILVLLLRRPPRPVHPGVAVGMDLVLWMGYIITTWLVVSACISALTLGSDGAIDSYSSYGYYTQASNGTWDNALYTAIKKKAGIEVTAAVCQGLALVLHFALFVWACVDTHRRRRSKTSVDAEKLAAEIIGRMVRDGAIIQAPGQAAQQQQPPPPQGWRYQQLPNQNQHMGQQQQLYQNQNQNPQYTVHQGPPPPIGQHPAMRGNQTVGDVSAIVEYYGGENASGGPAPPQQAATVEYYNEKSGPRHAI</sequence>
<evidence type="ECO:0000256" key="2">
    <source>
        <dbReference type="SAM" id="Phobius"/>
    </source>
</evidence>
<feature type="compositionally biased region" description="Low complexity" evidence="1">
    <location>
        <begin position="14"/>
        <end position="52"/>
    </location>
</feature>
<feature type="region of interest" description="Disordered" evidence="1">
    <location>
        <begin position="292"/>
        <end position="311"/>
    </location>
</feature>
<protein>
    <submittedName>
        <fullName evidence="3">Uncharacterized protein</fullName>
    </submittedName>
</protein>
<evidence type="ECO:0000256" key="1">
    <source>
        <dbReference type="SAM" id="MobiDB-lite"/>
    </source>
</evidence>
<dbReference type="OrthoDB" id="5279542at2759"/>
<dbReference type="EMBL" id="MU005791">
    <property type="protein sequence ID" value="KAF2702944.1"/>
    <property type="molecule type" value="Genomic_DNA"/>
</dbReference>
<organism evidence="3 4">
    <name type="scientific">Pleomassaria siparia CBS 279.74</name>
    <dbReference type="NCBI Taxonomy" id="1314801"/>
    <lineage>
        <taxon>Eukaryota</taxon>
        <taxon>Fungi</taxon>
        <taxon>Dikarya</taxon>
        <taxon>Ascomycota</taxon>
        <taxon>Pezizomycotina</taxon>
        <taxon>Dothideomycetes</taxon>
        <taxon>Pleosporomycetidae</taxon>
        <taxon>Pleosporales</taxon>
        <taxon>Pleomassariaceae</taxon>
        <taxon>Pleomassaria</taxon>
    </lineage>
</organism>
<evidence type="ECO:0000313" key="4">
    <source>
        <dbReference type="Proteomes" id="UP000799428"/>
    </source>
</evidence>
<accession>A0A6G1JQN5</accession>
<feature type="region of interest" description="Disordered" evidence="1">
    <location>
        <begin position="332"/>
        <end position="353"/>
    </location>
</feature>
<gene>
    <name evidence="3" type="ORF">K504DRAFT_189315</name>
</gene>
<feature type="transmembrane region" description="Helical" evidence="2">
    <location>
        <begin position="176"/>
        <end position="196"/>
    </location>
</feature>
<keyword evidence="2" id="KW-1133">Transmembrane helix</keyword>
<feature type="region of interest" description="Disordered" evidence="1">
    <location>
        <begin position="1"/>
        <end position="72"/>
    </location>
</feature>
<keyword evidence="2" id="KW-0812">Transmembrane</keyword>
<dbReference type="Proteomes" id="UP000799428">
    <property type="component" value="Unassembled WGS sequence"/>
</dbReference>
<name>A0A6G1JQN5_9PLEO</name>